<evidence type="ECO:0000256" key="1">
    <source>
        <dbReference type="SAM" id="MobiDB-lite"/>
    </source>
</evidence>
<sequence>MLAFFFNLRSKSFLRSSSGPSYPYPRTHTTLMVVPSNRPVAPTEPPTTKKQEKRSKKGIETTAMKELLLL</sequence>
<dbReference type="OrthoDB" id="10590827at2759"/>
<evidence type="ECO:0000313" key="3">
    <source>
        <dbReference type="Proteomes" id="UP000053676"/>
    </source>
</evidence>
<keyword evidence="3" id="KW-1185">Reference proteome</keyword>
<dbReference type="KEGG" id="nai:NECAME_09234"/>
<accession>W2TEZ7</accession>
<protein>
    <submittedName>
        <fullName evidence="2">Uncharacterized protein</fullName>
    </submittedName>
</protein>
<proteinExistence type="predicted"/>
<dbReference type="EMBL" id="KI659115">
    <property type="protein sequence ID" value="ETN80393.1"/>
    <property type="molecule type" value="Genomic_DNA"/>
</dbReference>
<gene>
    <name evidence="2" type="ORF">NECAME_09234</name>
</gene>
<reference evidence="3" key="1">
    <citation type="journal article" date="2014" name="Nat. Genet.">
        <title>Genome of the human hookworm Necator americanus.</title>
        <authorList>
            <person name="Tang Y.T."/>
            <person name="Gao X."/>
            <person name="Rosa B.A."/>
            <person name="Abubucker S."/>
            <person name="Hallsworth-Pepin K."/>
            <person name="Martin J."/>
            <person name="Tyagi R."/>
            <person name="Heizer E."/>
            <person name="Zhang X."/>
            <person name="Bhonagiri-Palsikar V."/>
            <person name="Minx P."/>
            <person name="Warren W.C."/>
            <person name="Wang Q."/>
            <person name="Zhan B."/>
            <person name="Hotez P.J."/>
            <person name="Sternberg P.W."/>
            <person name="Dougall A."/>
            <person name="Gaze S.T."/>
            <person name="Mulvenna J."/>
            <person name="Sotillo J."/>
            <person name="Ranganathan S."/>
            <person name="Rabelo E.M."/>
            <person name="Wilson R.K."/>
            <person name="Felgner P.L."/>
            <person name="Bethony J."/>
            <person name="Hawdon J.M."/>
            <person name="Gasser R.B."/>
            <person name="Loukas A."/>
            <person name="Mitreva M."/>
        </authorList>
    </citation>
    <scope>NUCLEOTIDE SEQUENCE [LARGE SCALE GENOMIC DNA]</scope>
</reference>
<feature type="region of interest" description="Disordered" evidence="1">
    <location>
        <begin position="36"/>
        <end position="61"/>
    </location>
</feature>
<organism evidence="2 3">
    <name type="scientific">Necator americanus</name>
    <name type="common">Human hookworm</name>
    <dbReference type="NCBI Taxonomy" id="51031"/>
    <lineage>
        <taxon>Eukaryota</taxon>
        <taxon>Metazoa</taxon>
        <taxon>Ecdysozoa</taxon>
        <taxon>Nematoda</taxon>
        <taxon>Chromadorea</taxon>
        <taxon>Rhabditida</taxon>
        <taxon>Rhabditina</taxon>
        <taxon>Rhabditomorpha</taxon>
        <taxon>Strongyloidea</taxon>
        <taxon>Ancylostomatidae</taxon>
        <taxon>Bunostominae</taxon>
        <taxon>Necator</taxon>
    </lineage>
</organism>
<dbReference type="Proteomes" id="UP000053676">
    <property type="component" value="Unassembled WGS sequence"/>
</dbReference>
<dbReference type="AlphaFoldDB" id="W2TEZ7"/>
<name>W2TEZ7_NECAM</name>
<evidence type="ECO:0000313" key="2">
    <source>
        <dbReference type="EMBL" id="ETN80393.1"/>
    </source>
</evidence>